<organism evidence="17 18">
    <name type="scientific">Drosophila lebanonensis</name>
    <name type="common">Fruit fly</name>
    <name type="synonym">Scaptodrosophila lebanonensis</name>
    <dbReference type="NCBI Taxonomy" id="7225"/>
    <lineage>
        <taxon>Eukaryota</taxon>
        <taxon>Metazoa</taxon>
        <taxon>Ecdysozoa</taxon>
        <taxon>Arthropoda</taxon>
        <taxon>Hexapoda</taxon>
        <taxon>Insecta</taxon>
        <taxon>Pterygota</taxon>
        <taxon>Neoptera</taxon>
        <taxon>Endopterygota</taxon>
        <taxon>Diptera</taxon>
        <taxon>Brachycera</taxon>
        <taxon>Muscomorpha</taxon>
        <taxon>Ephydroidea</taxon>
        <taxon>Drosophilidae</taxon>
        <taxon>Scaptodrosophila</taxon>
    </lineage>
</organism>
<keyword evidence="17" id="KW-1185">Reference proteome</keyword>
<evidence type="ECO:0000256" key="14">
    <source>
        <dbReference type="RuleBase" id="RU365079"/>
    </source>
</evidence>
<dbReference type="PANTHER" id="PTHR12210">
    <property type="entry name" value="DULLARD PROTEIN PHOSPHATASE"/>
    <property type="match status" value="1"/>
</dbReference>
<evidence type="ECO:0000256" key="12">
    <source>
        <dbReference type="ARBA" id="ARBA00023136"/>
    </source>
</evidence>
<dbReference type="GO" id="GO:0015031">
    <property type="term" value="P:protein transport"/>
    <property type="evidence" value="ECO:0007669"/>
    <property type="project" value="UniProtKB-KW"/>
</dbReference>
<comment type="subcellular location">
    <subcellularLocation>
        <location evidence="2 14">Mitochondrion inner membrane</location>
        <topology evidence="2 14">Single-pass membrane protein</topology>
    </subcellularLocation>
</comment>
<keyword evidence="5" id="KW-0812">Transmembrane</keyword>
<proteinExistence type="inferred from homology"/>
<name>A0A6J2UEB9_DROLE</name>
<dbReference type="InterPro" id="IPR050365">
    <property type="entry name" value="TIM50"/>
</dbReference>
<evidence type="ECO:0000256" key="5">
    <source>
        <dbReference type="ARBA" id="ARBA00022692"/>
    </source>
</evidence>
<evidence type="ECO:0000256" key="3">
    <source>
        <dbReference type="ARBA" id="ARBA00006344"/>
    </source>
</evidence>
<dbReference type="InterPro" id="IPR023214">
    <property type="entry name" value="HAD_sf"/>
</dbReference>
<evidence type="ECO:0000313" key="17">
    <source>
        <dbReference type="Proteomes" id="UP000504634"/>
    </source>
</evidence>
<keyword evidence="6" id="KW-0999">Mitochondrion inner membrane</keyword>
<accession>A0A6J2UEB9</accession>
<dbReference type="Proteomes" id="UP000504634">
    <property type="component" value="Unplaced"/>
</dbReference>
<dbReference type="SMART" id="SM00577">
    <property type="entry name" value="CPDc"/>
    <property type="match status" value="1"/>
</dbReference>
<evidence type="ECO:0000256" key="6">
    <source>
        <dbReference type="ARBA" id="ARBA00022792"/>
    </source>
</evidence>
<sequence>MAPSSFIHMLRALTTPRAPVLIIASRLRRKFPLNNQLPLLLRSCRALSTGSVTAQTNKRDKARVAHWMSSRSYSSSPTNTKEQPATAAGAPEGSTPLLAKLFPQTAPEVDTTAENERQKREEEEAKENERAWKRMKLGFSIFGGGGIACALWAVYEFGKPEVDPEGQTIEDEFSNKPVVQQYLQRMWKSLHYYQKMIQEPSRAKLLPDPFKHPYVHPRYTLVLEMKDVLVHPDWTYQTGWRFKKRPGVDHFLQECAKDFEIVVFTAEQGMTVFPILDALDPNGYIMYRLVRDATHFVDGHHVKNLDNLNRDLKRVIVVDWDSNATKMHPDNTFGIARWHGNDDDAQLLDLIAFLKIIVQNEVDDVREVLHYYRQFDDPIGQFRDNQRKLAEQLEEKERMEQTKTKPIVKQWSRNILGR</sequence>
<evidence type="ECO:0000256" key="10">
    <source>
        <dbReference type="ARBA" id="ARBA00023010"/>
    </source>
</evidence>
<feature type="region of interest" description="Disordered" evidence="15">
    <location>
        <begin position="51"/>
        <end position="129"/>
    </location>
</feature>
<evidence type="ECO:0000256" key="8">
    <source>
        <dbReference type="ARBA" id="ARBA00022946"/>
    </source>
</evidence>
<evidence type="ECO:0000256" key="2">
    <source>
        <dbReference type="ARBA" id="ARBA00004434"/>
    </source>
</evidence>
<dbReference type="AlphaFoldDB" id="A0A6J2UEB9"/>
<keyword evidence="4 14" id="KW-0813">Transport</keyword>
<keyword evidence="10 14" id="KW-0811">Translocation</keyword>
<keyword evidence="12" id="KW-0472">Membrane</keyword>
<evidence type="ECO:0000256" key="1">
    <source>
        <dbReference type="ARBA" id="ARBA00002959"/>
    </source>
</evidence>
<feature type="compositionally biased region" description="Basic and acidic residues" evidence="15">
    <location>
        <begin position="114"/>
        <end position="129"/>
    </location>
</feature>
<evidence type="ECO:0000256" key="7">
    <source>
        <dbReference type="ARBA" id="ARBA00022927"/>
    </source>
</evidence>
<keyword evidence="11 14" id="KW-0496">Mitochondrion</keyword>
<dbReference type="Gene3D" id="3.40.50.1000">
    <property type="entry name" value="HAD superfamily/HAD-like"/>
    <property type="match status" value="1"/>
</dbReference>
<keyword evidence="8 14" id="KW-0809">Transit peptide</keyword>
<dbReference type="GeneID" id="115633248"/>
<evidence type="ECO:0000259" key="16">
    <source>
        <dbReference type="PROSITE" id="PS50969"/>
    </source>
</evidence>
<comment type="similarity">
    <text evidence="3 14">Belongs to the TIM50 family.</text>
</comment>
<dbReference type="CDD" id="cd07521">
    <property type="entry name" value="HAD_FCP1-like"/>
    <property type="match status" value="1"/>
</dbReference>
<protein>
    <recommendedName>
        <fullName evidence="14">Mitochondrial import inner membrane translocase subunit TIM50</fullName>
    </recommendedName>
</protein>
<gene>
    <name evidence="18" type="primary">LOC115633248</name>
</gene>
<evidence type="ECO:0000256" key="13">
    <source>
        <dbReference type="ARBA" id="ARBA00061911"/>
    </source>
</evidence>
<dbReference type="PROSITE" id="PS50969">
    <property type="entry name" value="FCP1"/>
    <property type="match status" value="1"/>
</dbReference>
<dbReference type="Pfam" id="PF03031">
    <property type="entry name" value="NIF"/>
    <property type="match status" value="1"/>
</dbReference>
<feature type="domain" description="FCP1 homology" evidence="16">
    <location>
        <begin position="214"/>
        <end position="357"/>
    </location>
</feature>
<comment type="subunit">
    <text evidence="13">Component of the TIM23 complex at least composed of Tim23, Tim17 (Tim17a1, Tim17a2 or Tim17b1) and a Tim50.</text>
</comment>
<evidence type="ECO:0000256" key="4">
    <source>
        <dbReference type="ARBA" id="ARBA00022448"/>
    </source>
</evidence>
<dbReference type="InterPro" id="IPR036412">
    <property type="entry name" value="HAD-like_sf"/>
</dbReference>
<comment type="function">
    <text evidence="1 14">Essential component of the TIM23 complex, a complex that mediates the translocation of transit peptide-containing proteins across the mitochondrial inner membrane.</text>
</comment>
<keyword evidence="9" id="KW-1133">Transmembrane helix</keyword>
<evidence type="ECO:0000256" key="15">
    <source>
        <dbReference type="SAM" id="MobiDB-lite"/>
    </source>
</evidence>
<keyword evidence="7 14" id="KW-0653">Protein transport</keyword>
<evidence type="ECO:0000256" key="9">
    <source>
        <dbReference type="ARBA" id="ARBA00022989"/>
    </source>
</evidence>
<dbReference type="InterPro" id="IPR004274">
    <property type="entry name" value="FCP1_dom"/>
</dbReference>
<reference evidence="18" key="1">
    <citation type="submission" date="2025-08" db="UniProtKB">
        <authorList>
            <consortium name="RefSeq"/>
        </authorList>
    </citation>
    <scope>IDENTIFICATION</scope>
    <source>
        <strain evidence="18">11010-0011.00</strain>
        <tissue evidence="18">Whole body</tissue>
    </source>
</reference>
<evidence type="ECO:0000313" key="18">
    <source>
        <dbReference type="RefSeq" id="XP_030386505.1"/>
    </source>
</evidence>
<dbReference type="FunFam" id="3.40.50.1000:FF:000019">
    <property type="entry name" value="Mitochondrial import inner membrane translocase subunit TIM50"/>
    <property type="match status" value="1"/>
</dbReference>
<dbReference type="SUPFAM" id="SSF56784">
    <property type="entry name" value="HAD-like"/>
    <property type="match status" value="1"/>
</dbReference>
<dbReference type="CTD" id="31266"/>
<dbReference type="RefSeq" id="XP_030386505.1">
    <property type="nucleotide sequence ID" value="XM_030530645.1"/>
</dbReference>
<dbReference type="GO" id="GO:0005744">
    <property type="term" value="C:TIM23 mitochondrial import inner membrane translocase complex"/>
    <property type="evidence" value="ECO:0007669"/>
    <property type="project" value="UniProtKB-UniRule"/>
</dbReference>
<evidence type="ECO:0000256" key="11">
    <source>
        <dbReference type="ARBA" id="ARBA00023128"/>
    </source>
</evidence>
<dbReference type="OrthoDB" id="287041at2759"/>